<feature type="compositionally biased region" description="Basic and acidic residues" evidence="9">
    <location>
        <begin position="406"/>
        <end position="415"/>
    </location>
</feature>
<evidence type="ECO:0000256" key="6">
    <source>
        <dbReference type="ARBA" id="ARBA00023163"/>
    </source>
</evidence>
<comment type="subcellular location">
    <subcellularLocation>
        <location evidence="1">Nucleus</location>
    </subcellularLocation>
</comment>
<dbReference type="KEGG" id="hazt:108681164"/>
<feature type="compositionally biased region" description="Basic residues" evidence="9">
    <location>
        <begin position="58"/>
        <end position="76"/>
    </location>
</feature>
<dbReference type="GO" id="GO:0097322">
    <property type="term" value="F:7SK snRNA binding"/>
    <property type="evidence" value="ECO:0007669"/>
    <property type="project" value="TreeGrafter"/>
</dbReference>
<evidence type="ECO:0000313" key="11">
    <source>
        <dbReference type="RefSeq" id="XP_018025654.1"/>
    </source>
</evidence>
<evidence type="ECO:0000256" key="9">
    <source>
        <dbReference type="SAM" id="MobiDB-lite"/>
    </source>
</evidence>
<feature type="region of interest" description="Disordered" evidence="9">
    <location>
        <begin position="113"/>
        <end position="157"/>
    </location>
</feature>
<dbReference type="PANTHER" id="PTHR13469:SF8">
    <property type="entry name" value="HEXIM P-TEFB COMPLEX SUBUNIT 1"/>
    <property type="match status" value="1"/>
</dbReference>
<feature type="region of interest" description="Disordered" evidence="9">
    <location>
        <begin position="307"/>
        <end position="442"/>
    </location>
</feature>
<keyword evidence="4" id="KW-0805">Transcription regulation</keyword>
<dbReference type="OrthoDB" id="10058500at2759"/>
<reference evidence="11" key="1">
    <citation type="submission" date="2025-08" db="UniProtKB">
        <authorList>
            <consortium name="RefSeq"/>
        </authorList>
    </citation>
    <scope>IDENTIFICATION</scope>
    <source>
        <tissue evidence="11">Whole organism</tissue>
    </source>
</reference>
<evidence type="ECO:0000256" key="4">
    <source>
        <dbReference type="ARBA" id="ARBA00023015"/>
    </source>
</evidence>
<keyword evidence="3" id="KW-0678">Repressor</keyword>
<evidence type="ECO:0000256" key="5">
    <source>
        <dbReference type="ARBA" id="ARBA00023054"/>
    </source>
</evidence>
<protein>
    <submittedName>
        <fullName evidence="11">Uncharacterized protein LOC108681164</fullName>
    </submittedName>
</protein>
<feature type="compositionally biased region" description="Basic and acidic residues" evidence="9">
    <location>
        <begin position="426"/>
        <end position="442"/>
    </location>
</feature>
<feature type="coiled-coil region" evidence="8">
    <location>
        <begin position="220"/>
        <end position="250"/>
    </location>
</feature>
<keyword evidence="10" id="KW-1185">Reference proteome</keyword>
<dbReference type="Proteomes" id="UP000694843">
    <property type="component" value="Unplaced"/>
</dbReference>
<feature type="compositionally biased region" description="Low complexity" evidence="9">
    <location>
        <begin position="123"/>
        <end position="135"/>
    </location>
</feature>
<dbReference type="GO" id="GO:0004861">
    <property type="term" value="F:cyclin-dependent protein serine/threonine kinase inhibitor activity"/>
    <property type="evidence" value="ECO:0007669"/>
    <property type="project" value="InterPro"/>
</dbReference>
<dbReference type="Pfam" id="PF15313">
    <property type="entry name" value="HEXIM"/>
    <property type="match status" value="1"/>
</dbReference>
<dbReference type="InterPro" id="IPR024872">
    <property type="entry name" value="HEXIM"/>
</dbReference>
<comment type="similarity">
    <text evidence="2">Belongs to the HEXIM family.</text>
</comment>
<dbReference type="RefSeq" id="XP_018025654.1">
    <property type="nucleotide sequence ID" value="XM_018170165.2"/>
</dbReference>
<dbReference type="AlphaFoldDB" id="A0A8B7PHM0"/>
<keyword evidence="7" id="KW-0539">Nucleus</keyword>
<keyword evidence="5 8" id="KW-0175">Coiled coil</keyword>
<dbReference type="GeneID" id="108681164"/>
<accession>A0A8B7PHM0</accession>
<evidence type="ECO:0000256" key="1">
    <source>
        <dbReference type="ARBA" id="ARBA00004123"/>
    </source>
</evidence>
<dbReference type="GO" id="GO:0005654">
    <property type="term" value="C:nucleoplasm"/>
    <property type="evidence" value="ECO:0007669"/>
    <property type="project" value="TreeGrafter"/>
</dbReference>
<feature type="compositionally biased region" description="Low complexity" evidence="9">
    <location>
        <begin position="311"/>
        <end position="339"/>
    </location>
</feature>
<name>A0A8B7PHM0_HYAAZ</name>
<evidence type="ECO:0000256" key="2">
    <source>
        <dbReference type="ARBA" id="ARBA00008409"/>
    </source>
</evidence>
<feature type="region of interest" description="Disordered" evidence="9">
    <location>
        <begin position="45"/>
        <end position="77"/>
    </location>
</feature>
<feature type="compositionally biased region" description="Acidic residues" evidence="9">
    <location>
        <begin position="396"/>
        <end position="405"/>
    </location>
</feature>
<evidence type="ECO:0000256" key="3">
    <source>
        <dbReference type="ARBA" id="ARBA00022491"/>
    </source>
</evidence>
<dbReference type="PRINTS" id="PR02094">
    <property type="entry name" value="HEXIMFAMILY"/>
</dbReference>
<evidence type="ECO:0000256" key="7">
    <source>
        <dbReference type="ARBA" id="ARBA00023242"/>
    </source>
</evidence>
<proteinExistence type="inferred from homology"/>
<evidence type="ECO:0000256" key="8">
    <source>
        <dbReference type="SAM" id="Coils"/>
    </source>
</evidence>
<sequence length="442" mass="48640">MSNVQVLLPSGNLKPLGASPVCEMEARASSSSLSDHARTSKFKQNFGFDSESDSTHQPCKKFKKAPRRRRKKKKAHSGVVRVCKPYAPFNSNQFLMEEYDPLHFSDSRIFPHTSSRALDPEGARALPSRASAASGPPEPTQLPTSSEDPPACSAEASAVPENLGCEDLCPVLLIDESSASVPATVMSERGDAVQWTEFCMEQFMGDYRDLSEVRLDNMTKTELVEEYLSLEEQLSQLQRKLKEISEVDRDRKMIIERECDVLDLQPGELLVNHEAAEKISVFKSEIHALQLENEMLLQRNAELRALRRQPSSGSSSCSSSSSSSSSSGWSSSDDSSSSDSECEDKREDGDAVDEGVCPADDVPSRVEGTDDASAVLTAGKDEEDVSESAVEQPQQLDEEATEDFDPSEKRLHIDAGDFMDSGVDNNEVHSEDEIKDCETIRD</sequence>
<keyword evidence="6" id="KW-0804">Transcription</keyword>
<dbReference type="Gene3D" id="6.10.250.2910">
    <property type="match status" value="1"/>
</dbReference>
<dbReference type="GO" id="GO:0005737">
    <property type="term" value="C:cytoplasm"/>
    <property type="evidence" value="ECO:0007669"/>
    <property type="project" value="InterPro"/>
</dbReference>
<evidence type="ECO:0000313" key="10">
    <source>
        <dbReference type="Proteomes" id="UP000694843"/>
    </source>
</evidence>
<gene>
    <name evidence="11" type="primary">LOC108681164</name>
</gene>
<dbReference type="GO" id="GO:0000122">
    <property type="term" value="P:negative regulation of transcription by RNA polymerase II"/>
    <property type="evidence" value="ECO:0007669"/>
    <property type="project" value="InterPro"/>
</dbReference>
<organism evidence="10 11">
    <name type="scientific">Hyalella azteca</name>
    <name type="common">Amphipod</name>
    <dbReference type="NCBI Taxonomy" id="294128"/>
    <lineage>
        <taxon>Eukaryota</taxon>
        <taxon>Metazoa</taxon>
        <taxon>Ecdysozoa</taxon>
        <taxon>Arthropoda</taxon>
        <taxon>Crustacea</taxon>
        <taxon>Multicrustacea</taxon>
        <taxon>Malacostraca</taxon>
        <taxon>Eumalacostraca</taxon>
        <taxon>Peracarida</taxon>
        <taxon>Amphipoda</taxon>
        <taxon>Senticaudata</taxon>
        <taxon>Talitrida</taxon>
        <taxon>Talitroidea</taxon>
        <taxon>Hyalellidae</taxon>
        <taxon>Hyalella</taxon>
    </lineage>
</organism>
<dbReference type="PANTHER" id="PTHR13469">
    <property type="entry name" value="HEXAMETHYLENE BISACETAMIDE INDUCIBLE 1"/>
    <property type="match status" value="1"/>
</dbReference>